<feature type="compositionally biased region" description="Polar residues" evidence="2">
    <location>
        <begin position="458"/>
        <end position="479"/>
    </location>
</feature>
<dbReference type="InterPro" id="IPR035979">
    <property type="entry name" value="RBD_domain_sf"/>
</dbReference>
<reference evidence="4 5" key="1">
    <citation type="submission" date="2019-03" db="EMBL/GenBank/DDBJ databases">
        <title>Single cell metagenomics reveals metabolic interactions within the superorganism composed of flagellate Streblomastix strix and complex community of Bacteroidetes bacteria on its surface.</title>
        <authorList>
            <person name="Treitli S.C."/>
            <person name="Kolisko M."/>
            <person name="Husnik F."/>
            <person name="Keeling P."/>
            <person name="Hampl V."/>
        </authorList>
    </citation>
    <scope>NUCLEOTIDE SEQUENCE [LARGE SCALE GENOMIC DNA]</scope>
    <source>
        <strain evidence="4">ST1C</strain>
    </source>
</reference>
<dbReference type="SUPFAM" id="SSF54928">
    <property type="entry name" value="RNA-binding domain, RBD"/>
    <property type="match status" value="4"/>
</dbReference>
<feature type="compositionally biased region" description="Polar residues" evidence="2">
    <location>
        <begin position="586"/>
        <end position="632"/>
    </location>
</feature>
<dbReference type="AlphaFoldDB" id="A0A5J4VWF4"/>
<feature type="region of interest" description="Disordered" evidence="2">
    <location>
        <begin position="567"/>
        <end position="632"/>
    </location>
</feature>
<evidence type="ECO:0000313" key="5">
    <source>
        <dbReference type="Proteomes" id="UP000324800"/>
    </source>
</evidence>
<feature type="region of interest" description="Disordered" evidence="2">
    <location>
        <begin position="449"/>
        <end position="479"/>
    </location>
</feature>
<feature type="region of interest" description="Disordered" evidence="2">
    <location>
        <begin position="649"/>
        <end position="670"/>
    </location>
</feature>
<feature type="domain" description="RRM" evidence="3">
    <location>
        <begin position="229"/>
        <end position="305"/>
    </location>
</feature>
<feature type="compositionally biased region" description="Pro residues" evidence="2">
    <location>
        <begin position="653"/>
        <end position="665"/>
    </location>
</feature>
<proteinExistence type="predicted"/>
<dbReference type="InterPro" id="IPR012677">
    <property type="entry name" value="Nucleotide-bd_a/b_plait_sf"/>
</dbReference>
<feature type="domain" description="RRM" evidence="3">
    <location>
        <begin position="485"/>
        <end position="561"/>
    </location>
</feature>
<feature type="domain" description="RRM" evidence="3">
    <location>
        <begin position="329"/>
        <end position="412"/>
    </location>
</feature>
<comment type="caution">
    <text evidence="4">The sequence shown here is derived from an EMBL/GenBank/DDBJ whole genome shotgun (WGS) entry which is preliminary data.</text>
</comment>
<protein>
    <recommendedName>
        <fullName evidence="3">RRM domain-containing protein</fullName>
    </recommendedName>
</protein>
<keyword evidence="1" id="KW-0694">RNA-binding</keyword>
<dbReference type="PROSITE" id="PS50102">
    <property type="entry name" value="RRM"/>
    <property type="match status" value="4"/>
</dbReference>
<organism evidence="4 5">
    <name type="scientific">Streblomastix strix</name>
    <dbReference type="NCBI Taxonomy" id="222440"/>
    <lineage>
        <taxon>Eukaryota</taxon>
        <taxon>Metamonada</taxon>
        <taxon>Preaxostyla</taxon>
        <taxon>Oxymonadida</taxon>
        <taxon>Streblomastigidae</taxon>
        <taxon>Streblomastix</taxon>
    </lineage>
</organism>
<dbReference type="PANTHER" id="PTHR48034">
    <property type="entry name" value="TRANSFORMER-2 SEX-DETERMINING PROTEIN-RELATED"/>
    <property type="match status" value="1"/>
</dbReference>
<evidence type="ECO:0000256" key="1">
    <source>
        <dbReference type="PROSITE-ProRule" id="PRU00176"/>
    </source>
</evidence>
<dbReference type="Proteomes" id="UP000324800">
    <property type="component" value="Unassembled WGS sequence"/>
</dbReference>
<dbReference type="Gene3D" id="3.30.70.330">
    <property type="match status" value="5"/>
</dbReference>
<dbReference type="InterPro" id="IPR000504">
    <property type="entry name" value="RRM_dom"/>
</dbReference>
<evidence type="ECO:0000313" key="4">
    <source>
        <dbReference type="EMBL" id="KAA6386506.1"/>
    </source>
</evidence>
<feature type="domain" description="RRM" evidence="3">
    <location>
        <begin position="129"/>
        <end position="200"/>
    </location>
</feature>
<dbReference type="Pfam" id="PF00076">
    <property type="entry name" value="RRM_1"/>
    <property type="match status" value="4"/>
</dbReference>
<name>A0A5J4VWF4_9EUKA</name>
<accession>A0A5J4VWF4</accession>
<evidence type="ECO:0000259" key="3">
    <source>
        <dbReference type="PROSITE" id="PS50102"/>
    </source>
</evidence>
<gene>
    <name evidence="4" type="ORF">EZS28_017969</name>
</gene>
<dbReference type="GO" id="GO:0003723">
    <property type="term" value="F:RNA binding"/>
    <property type="evidence" value="ECO:0007669"/>
    <property type="project" value="UniProtKB-UniRule"/>
</dbReference>
<evidence type="ECO:0000256" key="2">
    <source>
        <dbReference type="SAM" id="MobiDB-lite"/>
    </source>
</evidence>
<sequence>MVQWGILVVWQGIDLSKDDLEQFFIKYGKVSITMENISPGIEEYRAFIGFRTRQAAVNAQQLADGAVVGNTILEVTVQQRENPPPQAKFNFPPPISPIHEIDSKQIPVQQSSKTHFSPADSDSVQINKTGLFIRNIAQTVNDRVLWLAFAAFNPIDCKVINNKNIAFVMFNNTLDAKEALELMSGKILENQKIEIDYRKGDYHIQQYPQSIERPHRQQYRPSEADANIKALYIVNISPETSDEDLQLVFTPFNVTFCSIPTKQKQNSTHFGFVELLSEKDAHLAIEYIDGKRIDGSVLQVLINKKPFIQNKKDKKIENQHNSQHIYDKKALFISYLNPHTTEESLLNSFLQFNAISAKIPTSQREDKPFHGFVNFNTDEDAHNALQYYSKRELDGCKVKIINRPIKQQINSMQYERWEWNPKQSEEDEINSNYSDFSITDYETQTKATPISDQKHNTGENSSNQQFNLDQTPKSLTVPTSNADKKTLFINNLSPNTTDVSLKHIFLAFNAIFAKIPPYQDPELPIHGFVNFADEQDSRRAMEQIEGKEIDGYKVEIIYKPLKKGNQDKNQDLWQWKPNQKNKKEANTTPVMRINSNPSDTPFNSTASPSQITPASTNESTPTRQSAFTPVKSQQTYLSKPVAKYNNYSLASLPPIPNPPVQPPKPVQEDKTNKLQTDLKEIIELTGVDRLVAIRIYREQGKSVDKAIDFILSNPQ</sequence>
<dbReference type="SMART" id="SM00360">
    <property type="entry name" value="RRM"/>
    <property type="match status" value="5"/>
</dbReference>
<dbReference type="OrthoDB" id="3800936at2759"/>
<dbReference type="InterPro" id="IPR050441">
    <property type="entry name" value="RBM"/>
</dbReference>
<dbReference type="EMBL" id="SNRW01004774">
    <property type="protein sequence ID" value="KAA6386506.1"/>
    <property type="molecule type" value="Genomic_DNA"/>
</dbReference>
<dbReference type="CDD" id="cd00590">
    <property type="entry name" value="RRM_SF"/>
    <property type="match status" value="3"/>
</dbReference>